<evidence type="ECO:0000313" key="4">
    <source>
        <dbReference type="EMBL" id="RKT57144.1"/>
    </source>
</evidence>
<evidence type="ECO:0000256" key="1">
    <source>
        <dbReference type="SAM" id="MobiDB-lite"/>
    </source>
</evidence>
<dbReference type="Proteomes" id="UP000282084">
    <property type="component" value="Unassembled WGS sequence"/>
</dbReference>
<keyword evidence="2" id="KW-0812">Transmembrane</keyword>
<protein>
    <submittedName>
        <fullName evidence="4">PH (Pleckstrin Homology) domain-containing protein</fullName>
    </submittedName>
</protein>
<gene>
    <name evidence="4" type="ORF">C8E97_5860</name>
</gene>
<feature type="transmembrane region" description="Helical" evidence="2">
    <location>
        <begin position="31"/>
        <end position="53"/>
    </location>
</feature>
<reference evidence="4 5" key="1">
    <citation type="submission" date="2018-10" db="EMBL/GenBank/DDBJ databases">
        <title>Sequencing the genomes of 1000 actinobacteria strains.</title>
        <authorList>
            <person name="Klenk H.-P."/>
        </authorList>
    </citation>
    <scope>NUCLEOTIDE SEQUENCE [LARGE SCALE GENOMIC DNA]</scope>
    <source>
        <strain evidence="4 5">DSM 43800</strain>
    </source>
</reference>
<accession>A0A495W791</accession>
<feature type="transmembrane region" description="Helical" evidence="2">
    <location>
        <begin position="59"/>
        <end position="75"/>
    </location>
</feature>
<evidence type="ECO:0000259" key="3">
    <source>
        <dbReference type="Pfam" id="PF10756"/>
    </source>
</evidence>
<organism evidence="4 5">
    <name type="scientific">Saccharothrix australiensis</name>
    <dbReference type="NCBI Taxonomy" id="2072"/>
    <lineage>
        <taxon>Bacteria</taxon>
        <taxon>Bacillati</taxon>
        <taxon>Actinomycetota</taxon>
        <taxon>Actinomycetes</taxon>
        <taxon>Pseudonocardiales</taxon>
        <taxon>Pseudonocardiaceae</taxon>
        <taxon>Saccharothrix</taxon>
    </lineage>
</organism>
<feature type="region of interest" description="Disordered" evidence="1">
    <location>
        <begin position="141"/>
        <end position="228"/>
    </location>
</feature>
<comment type="caution">
    <text evidence="4">The sequence shown here is derived from an EMBL/GenBank/DDBJ whole genome shotgun (WGS) entry which is preliminary data.</text>
</comment>
<dbReference type="EMBL" id="RBXO01000001">
    <property type="protein sequence ID" value="RKT57144.1"/>
    <property type="molecule type" value="Genomic_DNA"/>
</dbReference>
<dbReference type="Pfam" id="PF10756">
    <property type="entry name" value="bPH_6"/>
    <property type="match status" value="1"/>
</dbReference>
<proteinExistence type="predicted"/>
<keyword evidence="5" id="KW-1185">Reference proteome</keyword>
<dbReference type="AlphaFoldDB" id="A0A495W791"/>
<keyword evidence="2" id="KW-1133">Transmembrane helix</keyword>
<keyword evidence="2" id="KW-0472">Membrane</keyword>
<feature type="compositionally biased region" description="Basic and acidic residues" evidence="1">
    <location>
        <begin position="215"/>
        <end position="228"/>
    </location>
</feature>
<dbReference type="InterPro" id="IPR019692">
    <property type="entry name" value="CFP-6_PH"/>
</dbReference>
<evidence type="ECO:0000256" key="2">
    <source>
        <dbReference type="SAM" id="Phobius"/>
    </source>
</evidence>
<name>A0A495W791_9PSEU</name>
<sequence>MARRASAGGAAGAAVTRPVEEVAASRGVQKLVFRIPAPALIAAASIAICVTPFAWAAPGLQAIYLLPAGFAWWVLRNRTTVDPERLVARGTFAKRVVAWDEVKAIKVVPRGWLSAVLADDTQVRLPAVRAGHLPAIAAVSGGRVADPTDRSDAAPGETEQAGTEQAEPGPAQPVPAGSAPPQGEPTGAGPSDAGPSQAEPSEPEPSGADASEAGTARRADRPEARPEP</sequence>
<feature type="domain" description="Low molecular weight protein antigen 6 PH" evidence="3">
    <location>
        <begin position="76"/>
        <end position="146"/>
    </location>
</feature>
<feature type="compositionally biased region" description="Low complexity" evidence="1">
    <location>
        <begin position="195"/>
        <end position="213"/>
    </location>
</feature>
<evidence type="ECO:0000313" key="5">
    <source>
        <dbReference type="Proteomes" id="UP000282084"/>
    </source>
</evidence>